<name>A0AAX6NCP7_PRIAR</name>
<reference evidence="2" key="2">
    <citation type="submission" date="2022-12" db="EMBL/GenBank/DDBJ databases">
        <authorList>
            <person name="Dechsakulwatana C."/>
            <person name="Rungsihiranrut A."/>
            <person name="Muangchinda C."/>
            <person name="Ningthoujam R."/>
            <person name="Klankeo P."/>
            <person name="Pinyakong O."/>
        </authorList>
    </citation>
    <scope>NUCLEOTIDE SEQUENCE</scope>
    <source>
        <strain evidence="2">TL01-2</strain>
    </source>
</reference>
<dbReference type="Proteomes" id="UP001269400">
    <property type="component" value="Unassembled WGS sequence"/>
</dbReference>
<protein>
    <submittedName>
        <fullName evidence="2">Uncharacterized protein</fullName>
    </submittedName>
</protein>
<gene>
    <name evidence="2" type="ORF">O0Q50_20535</name>
</gene>
<evidence type="ECO:0000313" key="2">
    <source>
        <dbReference type="EMBL" id="MDU9693567.1"/>
    </source>
</evidence>
<dbReference type="EMBL" id="JAPTGD010000002">
    <property type="protein sequence ID" value="MDU9693567.1"/>
    <property type="molecule type" value="Genomic_DNA"/>
</dbReference>
<evidence type="ECO:0000313" key="3">
    <source>
        <dbReference type="Proteomes" id="UP001269400"/>
    </source>
</evidence>
<dbReference type="RefSeq" id="WP_316910792.1">
    <property type="nucleotide sequence ID" value="NZ_JAPTGD010000002.1"/>
</dbReference>
<dbReference type="AlphaFoldDB" id="A0AAX6NCP7"/>
<sequence length="297" mass="34368">MSMKSRAIKTLLLLAIGGVAGVLITNGGINAIENTWHNFFPEEVEAQVQEEKKVEPIKYHKVTVSEEDLGEIQQISLLFTYQQSYKDSERIDLVKLLYAGKTDDRNFAKKSYKTVINWFDKKWREKAIMFKVKSVILMGYYTDGFGMNDIKYNPGNKTLYIKSPQLQMAAIIDYSHTHMSEGIRTSMLDPIQVEEIDKYHNITQDRIIKKFSSSKHREAAYKLTNDDLKKKLIHNKNLSIDVEHVVFEENTEEINVLNDALKLDELADSNNVKNNNPMEVLKKQEEEAKKKDEETKK</sequence>
<evidence type="ECO:0000256" key="1">
    <source>
        <dbReference type="SAM" id="MobiDB-lite"/>
    </source>
</evidence>
<comment type="caution">
    <text evidence="2">The sequence shown here is derived from an EMBL/GenBank/DDBJ whole genome shotgun (WGS) entry which is preliminary data.</text>
</comment>
<accession>A0AAX6NCP7</accession>
<feature type="region of interest" description="Disordered" evidence="1">
    <location>
        <begin position="269"/>
        <end position="297"/>
    </location>
</feature>
<proteinExistence type="predicted"/>
<feature type="compositionally biased region" description="Basic and acidic residues" evidence="1">
    <location>
        <begin position="280"/>
        <end position="297"/>
    </location>
</feature>
<reference evidence="2" key="1">
    <citation type="journal article" date="2022" name="J Environ Chem Eng">
        <title>Biodegradation of petroleum oil using a constructed nonpathogenic and heavy metal-tolerant bacterial consortium isolated from marine sponges.</title>
        <authorList>
            <person name="Dechsakulwatana C."/>
            <person name="Rungsihiranrut A."/>
            <person name="Muangchinda C."/>
            <person name="Ningthoujam R."/>
            <person name="Klankeo P."/>
            <person name="Pinyakong O."/>
        </authorList>
    </citation>
    <scope>NUCLEOTIDE SEQUENCE</scope>
    <source>
        <strain evidence="2">TL01-2</strain>
    </source>
</reference>
<organism evidence="2 3">
    <name type="scientific">Priestia aryabhattai</name>
    <name type="common">Bacillus aryabhattai</name>
    <dbReference type="NCBI Taxonomy" id="412384"/>
    <lineage>
        <taxon>Bacteria</taxon>
        <taxon>Bacillati</taxon>
        <taxon>Bacillota</taxon>
        <taxon>Bacilli</taxon>
        <taxon>Bacillales</taxon>
        <taxon>Bacillaceae</taxon>
        <taxon>Priestia</taxon>
    </lineage>
</organism>